<keyword evidence="4" id="KW-1185">Reference proteome</keyword>
<protein>
    <submittedName>
        <fullName evidence="2">Oidioi.mRNA.OKI2018_I69.PAR.g12804.t1.cds</fullName>
    </submittedName>
    <submittedName>
        <fullName evidence="3">Oidioi.mRNA.OKI2018_I69.chr1.g980.t1.cds</fullName>
    </submittedName>
</protein>
<reference evidence="2 4" key="1">
    <citation type="submission" date="2021-04" db="EMBL/GenBank/DDBJ databases">
        <authorList>
            <person name="Bliznina A."/>
        </authorList>
    </citation>
    <scope>NUCLEOTIDE SEQUENCE [LARGE SCALE GENOMIC DNA]</scope>
</reference>
<dbReference type="EMBL" id="OU015566">
    <property type="protein sequence ID" value="CAG5103876.1"/>
    <property type="molecule type" value="Genomic_DNA"/>
</dbReference>
<gene>
    <name evidence="2" type="ORF">OKIOD_LOCUS4362</name>
    <name evidence="3" type="ORF">OKIOD_LOCUS9745</name>
</gene>
<dbReference type="Proteomes" id="UP001158576">
    <property type="component" value="Chromosome 1"/>
</dbReference>
<name>A0ABN7S2A3_OIKDI</name>
<organism evidence="2 4">
    <name type="scientific">Oikopleura dioica</name>
    <name type="common">Tunicate</name>
    <dbReference type="NCBI Taxonomy" id="34765"/>
    <lineage>
        <taxon>Eukaryota</taxon>
        <taxon>Metazoa</taxon>
        <taxon>Chordata</taxon>
        <taxon>Tunicata</taxon>
        <taxon>Appendicularia</taxon>
        <taxon>Copelata</taxon>
        <taxon>Oikopleuridae</taxon>
        <taxon>Oikopleura</taxon>
    </lineage>
</organism>
<feature type="compositionally biased region" description="Basic and acidic residues" evidence="1">
    <location>
        <begin position="161"/>
        <end position="170"/>
    </location>
</feature>
<dbReference type="EMBL" id="OU015568">
    <property type="protein sequence ID" value="CAG5091001.1"/>
    <property type="molecule type" value="Genomic_DNA"/>
</dbReference>
<evidence type="ECO:0000313" key="4">
    <source>
        <dbReference type="Proteomes" id="UP001158576"/>
    </source>
</evidence>
<accession>A0ABN7S2A3</accession>
<evidence type="ECO:0000313" key="2">
    <source>
        <dbReference type="EMBL" id="CAG5091001.1"/>
    </source>
</evidence>
<evidence type="ECO:0000313" key="3">
    <source>
        <dbReference type="EMBL" id="CAG5103876.1"/>
    </source>
</evidence>
<sequence length="229" mass="26041">MNSIERKHFFVWNVLPVCFGDQIAPNRLPFPELCELSGFKALLDQLINDLSDLQIITDGLINELKTRPERIRPLLKRYAQDANRTPTCVAWTFFYATLGTYLCLREESHDPRIYQRWRNCLLEIANTRLDDSAFNFELAPTLYLLSRSRATAIGSIIDASRQADQEREQDSGNEGTESGSDIAEEDFLPANSEINGNEEQEQVLEQPNSMESSPANKAAPERPEEETSL</sequence>
<evidence type="ECO:0000256" key="1">
    <source>
        <dbReference type="SAM" id="MobiDB-lite"/>
    </source>
</evidence>
<proteinExistence type="predicted"/>
<dbReference type="Proteomes" id="UP001158576">
    <property type="component" value="Chromosome PAR"/>
</dbReference>
<feature type="region of interest" description="Disordered" evidence="1">
    <location>
        <begin position="159"/>
        <end position="229"/>
    </location>
</feature>
<feature type="compositionally biased region" description="Polar residues" evidence="1">
    <location>
        <begin position="203"/>
        <end position="215"/>
    </location>
</feature>